<evidence type="ECO:0000256" key="5">
    <source>
        <dbReference type="ARBA" id="ARBA00022840"/>
    </source>
</evidence>
<dbReference type="Pfam" id="PF00294">
    <property type="entry name" value="PfkB"/>
    <property type="match status" value="1"/>
</dbReference>
<sequence length="327" mass="34948">MSIDHILASNDLGPTITIGEILVEIMATETGNGFSPPLTFTGPYPSGAPAIFIDQCAKLTNNAGIIATVGKDAFGEINVNRLQQDGVDISAISVDTHLPTGSAFVRYRDDGERDFVFNIVASAAGKIVKNQNTDTLIAKAGHIHIMGTLLSIPGAWEMAEYAINVIKSRGGTLSFDPNIRKELITDDVFTQRLAYLLGKTDLLLPSGEEILTITESSNLTDAVKKTFAAGVIEIVLKQGKEGATSYHRNGKTVSGQAFQIKEIDPTGAGDCFGATYVSCRRLGMSLNESLTLANAAGARNVQFTGPMEGTSTLKELHKFIQNTPRKI</sequence>
<keyword evidence="2" id="KW-0808">Transferase</keyword>
<proteinExistence type="inferred from homology"/>
<dbReference type="OrthoDB" id="9776822at2"/>
<dbReference type="AlphaFoldDB" id="W7DW83"/>
<dbReference type="SUPFAM" id="SSF53613">
    <property type="entry name" value="Ribokinase-like"/>
    <property type="match status" value="1"/>
</dbReference>
<dbReference type="GO" id="GO:0016301">
    <property type="term" value="F:kinase activity"/>
    <property type="evidence" value="ECO:0007669"/>
    <property type="project" value="UniProtKB-KW"/>
</dbReference>
<dbReference type="STRING" id="1208583.COMX_06250"/>
<evidence type="ECO:0000313" key="8">
    <source>
        <dbReference type="Proteomes" id="UP000019250"/>
    </source>
</evidence>
<keyword evidence="4 7" id="KW-0418">Kinase</keyword>
<accession>W7DW83</accession>
<dbReference type="InterPro" id="IPR011611">
    <property type="entry name" value="PfkB_dom"/>
</dbReference>
<dbReference type="RefSeq" id="WP_034338270.1">
    <property type="nucleotide sequence ID" value="NZ_ATSX01000001.1"/>
</dbReference>
<dbReference type="CDD" id="cd01166">
    <property type="entry name" value="KdgK"/>
    <property type="match status" value="1"/>
</dbReference>
<reference evidence="7 8" key="1">
    <citation type="journal article" date="2014" name="Genome Announc.">
        <title>Draft Genome Sequence of Commensalibacter papalotli MX01, a Symbiont Identified from the Guts of Overwintering Monarch Butterflies.</title>
        <authorList>
            <person name="Servin-Garciduenas L.E."/>
            <person name="Sanchez-Quinto A."/>
            <person name="Martinez-Romero E."/>
        </authorList>
    </citation>
    <scope>NUCLEOTIDE SEQUENCE [LARGE SCALE GENOMIC DNA]</scope>
    <source>
        <strain evidence="8">MX-MONARCH01</strain>
    </source>
</reference>
<dbReference type="PANTHER" id="PTHR43085:SF1">
    <property type="entry name" value="PSEUDOURIDINE KINASE-RELATED"/>
    <property type="match status" value="1"/>
</dbReference>
<evidence type="ECO:0000256" key="1">
    <source>
        <dbReference type="ARBA" id="ARBA00010688"/>
    </source>
</evidence>
<evidence type="ECO:0000256" key="4">
    <source>
        <dbReference type="ARBA" id="ARBA00022777"/>
    </source>
</evidence>
<keyword evidence="3" id="KW-0547">Nucleotide-binding</keyword>
<evidence type="ECO:0000256" key="3">
    <source>
        <dbReference type="ARBA" id="ARBA00022741"/>
    </source>
</evidence>
<comment type="caution">
    <text evidence="7">The sequence shown here is derived from an EMBL/GenBank/DDBJ whole genome shotgun (WGS) entry which is preliminary data.</text>
</comment>
<keyword evidence="5" id="KW-0067">ATP-binding</keyword>
<dbReference type="Gene3D" id="3.40.1190.20">
    <property type="match status" value="1"/>
</dbReference>
<organism evidence="7 8">
    <name type="scientific">Commensalibacter papalotli</name>
    <name type="common">ex Servin-Garciduenas et al. 2014</name>
    <dbReference type="NCBI Taxonomy" id="1208583"/>
    <lineage>
        <taxon>Bacteria</taxon>
        <taxon>Pseudomonadati</taxon>
        <taxon>Pseudomonadota</taxon>
        <taxon>Alphaproteobacteria</taxon>
        <taxon>Acetobacterales</taxon>
        <taxon>Acetobacteraceae</taxon>
    </lineage>
</organism>
<evidence type="ECO:0000259" key="6">
    <source>
        <dbReference type="Pfam" id="PF00294"/>
    </source>
</evidence>
<dbReference type="eggNOG" id="COG0524">
    <property type="taxonomic scope" value="Bacteria"/>
</dbReference>
<feature type="domain" description="Carbohydrate kinase PfkB" evidence="6">
    <location>
        <begin position="55"/>
        <end position="309"/>
    </location>
</feature>
<dbReference type="PANTHER" id="PTHR43085">
    <property type="entry name" value="HEXOKINASE FAMILY MEMBER"/>
    <property type="match status" value="1"/>
</dbReference>
<dbReference type="InterPro" id="IPR050306">
    <property type="entry name" value="PfkB_Carbo_kinase"/>
</dbReference>
<dbReference type="GO" id="GO:0005524">
    <property type="term" value="F:ATP binding"/>
    <property type="evidence" value="ECO:0007669"/>
    <property type="project" value="UniProtKB-KW"/>
</dbReference>
<keyword evidence="8" id="KW-1185">Reference proteome</keyword>
<dbReference type="EMBL" id="ATSX01000001">
    <property type="protein sequence ID" value="EUK19330.1"/>
    <property type="molecule type" value="Genomic_DNA"/>
</dbReference>
<gene>
    <name evidence="7" type="ORF">COMX_06250</name>
</gene>
<evidence type="ECO:0000313" key="7">
    <source>
        <dbReference type="EMBL" id="EUK19330.1"/>
    </source>
</evidence>
<dbReference type="Proteomes" id="UP000019250">
    <property type="component" value="Unassembled WGS sequence"/>
</dbReference>
<evidence type="ECO:0000256" key="2">
    <source>
        <dbReference type="ARBA" id="ARBA00022679"/>
    </source>
</evidence>
<comment type="similarity">
    <text evidence="1">Belongs to the carbohydrate kinase PfkB family.</text>
</comment>
<name>W7DW83_9PROT</name>
<dbReference type="PATRIC" id="fig|1208583.4.peg.1264"/>
<protein>
    <submittedName>
        <fullName evidence="7">Fructokinase</fullName>
    </submittedName>
</protein>
<dbReference type="InterPro" id="IPR029056">
    <property type="entry name" value="Ribokinase-like"/>
</dbReference>